<name>A0A117UVP9_9SPHN</name>
<dbReference type="InterPro" id="IPR036465">
    <property type="entry name" value="vWFA_dom_sf"/>
</dbReference>
<dbReference type="PANTHER" id="PTHR43473:SF2">
    <property type="entry name" value="MAGNESIUM-CHELATASE SUBUNIT CHLD, CHLOROPLASTIC"/>
    <property type="match status" value="1"/>
</dbReference>
<dbReference type="SUPFAM" id="SSF52540">
    <property type="entry name" value="P-loop containing nucleoside triphosphate hydrolases"/>
    <property type="match status" value="1"/>
</dbReference>
<evidence type="ECO:0000259" key="2">
    <source>
        <dbReference type="PROSITE" id="PS50234"/>
    </source>
</evidence>
<comment type="caution">
    <text evidence="3">The sequence shown here is derived from an EMBL/GenBank/DDBJ whole genome shotgun (WGS) entry which is preliminary data.</text>
</comment>
<dbReference type="PANTHER" id="PTHR43473">
    <property type="entry name" value="MAGNESIUM-CHELATASE SUBUNIT CHLD, CHLOROPLASTIC"/>
    <property type="match status" value="1"/>
</dbReference>
<dbReference type="OrthoDB" id="9775079at2"/>
<evidence type="ECO:0000313" key="4">
    <source>
        <dbReference type="Proteomes" id="UP000058012"/>
    </source>
</evidence>
<dbReference type="InterPro" id="IPR027417">
    <property type="entry name" value="P-loop_NTPase"/>
</dbReference>
<dbReference type="EMBL" id="LLZS01000006">
    <property type="protein sequence ID" value="KUR71713.1"/>
    <property type="molecule type" value="Genomic_DNA"/>
</dbReference>
<dbReference type="AlphaFoldDB" id="A0A117UVP9"/>
<protein>
    <submittedName>
        <fullName evidence="3">Magnesium chelatase</fullName>
    </submittedName>
</protein>
<evidence type="ECO:0000256" key="1">
    <source>
        <dbReference type="SAM" id="MobiDB-lite"/>
    </source>
</evidence>
<dbReference type="Pfam" id="PF17863">
    <property type="entry name" value="AAA_lid_2"/>
    <property type="match status" value="1"/>
</dbReference>
<feature type="domain" description="VWFA" evidence="2">
    <location>
        <begin position="383"/>
        <end position="562"/>
    </location>
</feature>
<dbReference type="SUPFAM" id="SSF53300">
    <property type="entry name" value="vWA-like"/>
    <property type="match status" value="1"/>
</dbReference>
<feature type="compositionally biased region" description="Pro residues" evidence="1">
    <location>
        <begin position="240"/>
        <end position="261"/>
    </location>
</feature>
<organism evidence="3 4">
    <name type="scientific">Novosphingobium fuchskuhlense</name>
    <dbReference type="NCBI Taxonomy" id="1117702"/>
    <lineage>
        <taxon>Bacteria</taxon>
        <taxon>Pseudomonadati</taxon>
        <taxon>Pseudomonadota</taxon>
        <taxon>Alphaproteobacteria</taxon>
        <taxon>Sphingomonadales</taxon>
        <taxon>Sphingomonadaceae</taxon>
        <taxon>Novosphingobium</taxon>
    </lineage>
</organism>
<dbReference type="NCBIfam" id="NF009943">
    <property type="entry name" value="PRK13406.1"/>
    <property type="match status" value="1"/>
</dbReference>
<dbReference type="InterPro" id="IPR041628">
    <property type="entry name" value="ChlI/MoxR_AAA_lid"/>
</dbReference>
<dbReference type="RefSeq" id="WP_067908643.1">
    <property type="nucleotide sequence ID" value="NZ_KQ954244.1"/>
</dbReference>
<dbReference type="InterPro" id="IPR002035">
    <property type="entry name" value="VWF_A"/>
</dbReference>
<dbReference type="PROSITE" id="PS50234">
    <property type="entry name" value="VWFA"/>
    <property type="match status" value="1"/>
</dbReference>
<dbReference type="Proteomes" id="UP000058012">
    <property type="component" value="Unassembled WGS sequence"/>
</dbReference>
<dbReference type="Gene3D" id="3.40.50.410">
    <property type="entry name" value="von Willebrand factor, type A domain"/>
    <property type="match status" value="1"/>
</dbReference>
<feature type="region of interest" description="Disordered" evidence="1">
    <location>
        <begin position="303"/>
        <end position="329"/>
    </location>
</feature>
<dbReference type="SMART" id="SM00327">
    <property type="entry name" value="VWA"/>
    <property type="match status" value="1"/>
</dbReference>
<keyword evidence="4" id="KW-1185">Reference proteome</keyword>
<feature type="region of interest" description="Disordered" evidence="1">
    <location>
        <begin position="236"/>
        <end position="280"/>
    </location>
</feature>
<dbReference type="Pfam" id="PF13519">
    <property type="entry name" value="VWA_2"/>
    <property type="match status" value="1"/>
</dbReference>
<dbReference type="STRING" id="1117702.AQZ52_08910"/>
<reference evidence="3 4" key="1">
    <citation type="submission" date="2015-10" db="EMBL/GenBank/DDBJ databases">
        <title>Draft genome sequence of Novosphingobium fuchskuhlense DSM 25065 isolated from a surface water sample of the southwest basin of Lake Grosse Fuchskuhle.</title>
        <authorList>
            <person name="Ruckert C."/>
            <person name="Winkler A."/>
            <person name="Glaeser J."/>
            <person name="Grossart H.-P."/>
            <person name="Kalinowski J."/>
            <person name="Glaeser S."/>
        </authorList>
    </citation>
    <scope>NUCLEOTIDE SEQUENCE [LARGE SCALE GENOMIC DNA]</scope>
    <source>
        <strain evidence="3 4">FNE08-7</strain>
    </source>
</reference>
<accession>A0A117UVP9</accession>
<evidence type="ECO:0000313" key="3">
    <source>
        <dbReference type="EMBL" id="KUR71713.1"/>
    </source>
</evidence>
<dbReference type="Gene3D" id="1.10.8.80">
    <property type="entry name" value="Magnesium chelatase subunit I, C-Terminal domain"/>
    <property type="match status" value="1"/>
</dbReference>
<gene>
    <name evidence="3" type="ORF">AQZ52_08910</name>
</gene>
<feature type="compositionally biased region" description="Acidic residues" evidence="1">
    <location>
        <begin position="262"/>
        <end position="276"/>
    </location>
</feature>
<sequence length="563" mass="57505">MTSPDAPPAAADAALALRAFALWPAGFGGLWLRGPGPARDALVERLGSAVRLRRMPAHIDGERLHGGIDLAASLAAGRSVSRSGFLEEARGGVVIAPLAERITPALAGSVAQALDHAEPAERFGLVLLDDGAERDEMPPLSLTERVAFACDLGSAAPGDLASTALPAPLASPAEIPACSAAGLEALAAVSLALGVDSGRALRFAALTAGASARLDGRDFVQESDLAAAARLVLAPRATRLPPPPQDDADAEPPPPPPPPPESDADTPGDEEQEDNGTPDPDQLIEAAAAAIPPGLLEALADGRTRRGAGSGGGARHLSPLRGRPLAARQGLPRGGARLALIDTLRAAVPWQALRRTEGETHSGLRIMKDDVRVRRFEARSASVTIFAVDASGSAAFTRLAEAKGAVELLLAQAYVKRTEVALVAFRGQDAQLLLPPTRSLTRARRALTELPGGGGTPLAAGLSMVCTLGTGLARRGYTPLLVLLTDGRGNIALDGSTNRAAATEDALKAGRAIAAAGLAGVVIDISPRPRPEAAAVAAAMRARYVPLPQANATVLSKVIGALA</sequence>
<proteinExistence type="predicted"/>